<dbReference type="KEGG" id="lit:FPZ52_09350"/>
<dbReference type="EMBL" id="CP042261">
    <property type="protein sequence ID" value="QDY69806.1"/>
    <property type="molecule type" value="Genomic_DNA"/>
</dbReference>
<evidence type="ECO:0000313" key="2">
    <source>
        <dbReference type="Proteomes" id="UP000318483"/>
    </source>
</evidence>
<dbReference type="OrthoDB" id="8455748at2"/>
<organism evidence="1 2">
    <name type="scientific">Qingshengfaniella alkalisoli</name>
    <dbReference type="NCBI Taxonomy" id="2599296"/>
    <lineage>
        <taxon>Bacteria</taxon>
        <taxon>Pseudomonadati</taxon>
        <taxon>Pseudomonadota</taxon>
        <taxon>Alphaproteobacteria</taxon>
        <taxon>Rhodobacterales</taxon>
        <taxon>Paracoccaceae</taxon>
        <taxon>Qingshengfaniella</taxon>
    </lineage>
</organism>
<gene>
    <name evidence="1" type="ORF">FPZ52_09350</name>
</gene>
<dbReference type="AlphaFoldDB" id="A0A5B8I9S4"/>
<accession>A0A5B8I9S4</accession>
<name>A0A5B8I9S4_9RHOB</name>
<dbReference type="RefSeq" id="WP_146365183.1">
    <property type="nucleotide sequence ID" value="NZ_CP042261.1"/>
</dbReference>
<keyword evidence="2" id="KW-1185">Reference proteome</keyword>
<proteinExistence type="predicted"/>
<dbReference type="Proteomes" id="UP000318483">
    <property type="component" value="Chromosome"/>
</dbReference>
<evidence type="ECO:0000313" key="1">
    <source>
        <dbReference type="EMBL" id="QDY69806.1"/>
    </source>
</evidence>
<protein>
    <submittedName>
        <fullName evidence="1">Uncharacterized protein</fullName>
    </submittedName>
</protein>
<reference evidence="1 2" key="1">
    <citation type="submission" date="2019-07" db="EMBL/GenBank/DDBJ databases">
        <title>Litoreibacter alkalisoli sp. nov., isolated from saline-alkaline soil.</title>
        <authorList>
            <person name="Wang S."/>
            <person name="Xu L."/>
            <person name="Xing Y.-T."/>
            <person name="Sun J.-Q."/>
        </authorList>
    </citation>
    <scope>NUCLEOTIDE SEQUENCE [LARGE SCALE GENOMIC DNA]</scope>
    <source>
        <strain evidence="1 2">LN3S51</strain>
    </source>
</reference>
<sequence>MKWDDDFEEGMHACLQVDIEIVAKGDSNKDVVPNVAATLRDLATKLENGKFDTGHHKVADGSGREIGTIYLDFYNESF</sequence>